<comment type="caution">
    <text evidence="1">The sequence shown here is derived from an EMBL/GenBank/DDBJ whole genome shotgun (WGS) entry which is preliminary data.</text>
</comment>
<evidence type="ECO:0000313" key="2">
    <source>
        <dbReference type="Proteomes" id="UP000016600"/>
    </source>
</evidence>
<gene>
    <name evidence="1" type="ORF">HMPREF1218_1611</name>
</gene>
<sequence>MKALLSKFIHIIIMPCNQVPMRIEQQKAGKLSFVGRIRLHAHLAMCKWCAAYAKKVEQIDRLLTKKILEDKKKIHFEDIEIQQFKDKIRKKILS</sequence>
<organism evidence="1 2">
    <name type="scientific">Hoylesella pleuritidis F0068</name>
    <dbReference type="NCBI Taxonomy" id="1081904"/>
    <lineage>
        <taxon>Bacteria</taxon>
        <taxon>Pseudomonadati</taxon>
        <taxon>Bacteroidota</taxon>
        <taxon>Bacteroidia</taxon>
        <taxon>Bacteroidales</taxon>
        <taxon>Prevotellaceae</taxon>
        <taxon>Hoylesella</taxon>
    </lineage>
</organism>
<dbReference type="AlphaFoldDB" id="U2L6E9"/>
<dbReference type="Proteomes" id="UP000016600">
    <property type="component" value="Unassembled WGS sequence"/>
</dbReference>
<evidence type="ECO:0000313" key="1">
    <source>
        <dbReference type="EMBL" id="ERK00048.1"/>
    </source>
</evidence>
<protein>
    <submittedName>
        <fullName evidence="1">Uncharacterized protein</fullName>
    </submittedName>
</protein>
<keyword evidence="2" id="KW-1185">Reference proteome</keyword>
<accession>U2L6E9</accession>
<reference evidence="1 2" key="1">
    <citation type="submission" date="2013-08" db="EMBL/GenBank/DDBJ databases">
        <authorList>
            <person name="Durkin A.S."/>
            <person name="Haft D.R."/>
            <person name="McCorrison J."/>
            <person name="Torralba M."/>
            <person name="Gillis M."/>
            <person name="Haft D.H."/>
            <person name="Methe B."/>
            <person name="Sutton G."/>
            <person name="Nelson K.E."/>
        </authorList>
    </citation>
    <scope>NUCLEOTIDE SEQUENCE [LARGE SCALE GENOMIC DNA]</scope>
    <source>
        <strain evidence="1 2">F0068</strain>
    </source>
</reference>
<dbReference type="PATRIC" id="fig|1081904.3.peg.1835"/>
<proteinExistence type="predicted"/>
<name>U2L6E9_9BACT</name>
<dbReference type="EMBL" id="AWET01000040">
    <property type="protein sequence ID" value="ERK00048.1"/>
    <property type="molecule type" value="Genomic_DNA"/>
</dbReference>